<keyword evidence="2" id="KW-0067">ATP-binding</keyword>
<evidence type="ECO:0000256" key="1">
    <source>
        <dbReference type="ARBA" id="ARBA00022741"/>
    </source>
</evidence>
<name>A0A0N9I5M5_9PSEU</name>
<keyword evidence="1" id="KW-0547">Nucleotide-binding</keyword>
<dbReference type="Proteomes" id="UP000063699">
    <property type="component" value="Chromosome"/>
</dbReference>
<organism evidence="4 5">
    <name type="scientific">Kibdelosporangium phytohabitans</name>
    <dbReference type="NCBI Taxonomy" id="860235"/>
    <lineage>
        <taxon>Bacteria</taxon>
        <taxon>Bacillati</taxon>
        <taxon>Actinomycetota</taxon>
        <taxon>Actinomycetes</taxon>
        <taxon>Pseudonocardiales</taxon>
        <taxon>Pseudonocardiaceae</taxon>
        <taxon>Kibdelosporangium</taxon>
    </lineage>
</organism>
<dbReference type="GO" id="GO:0005524">
    <property type="term" value="F:ATP binding"/>
    <property type="evidence" value="ECO:0007669"/>
    <property type="project" value="UniProtKB-KW"/>
</dbReference>
<dbReference type="GO" id="GO:0005737">
    <property type="term" value="C:cytoplasm"/>
    <property type="evidence" value="ECO:0007669"/>
    <property type="project" value="TreeGrafter"/>
</dbReference>
<reference evidence="4 5" key="1">
    <citation type="submission" date="2015-07" db="EMBL/GenBank/DDBJ databases">
        <title>Genome sequencing of Kibdelosporangium phytohabitans.</title>
        <authorList>
            <person name="Qin S."/>
            <person name="Xing K."/>
        </authorList>
    </citation>
    <scope>NUCLEOTIDE SEQUENCE [LARGE SCALE GENOMIC DNA]</scope>
    <source>
        <strain evidence="4 5">KLBMP1111</strain>
    </source>
</reference>
<feature type="compositionally biased region" description="Basic and acidic residues" evidence="3">
    <location>
        <begin position="319"/>
        <end position="328"/>
    </location>
</feature>
<sequence>MLTVCGSEAETDLPFAGLHQLLLPVRGRRMRCPGRQRAALRNAFGIGADLGQPDKTAISMAVLTLLSDVADTGPLLLVAADARWLDTGTCDVLAFLARRLEGEPIALLVAARGTLLPPRIHHRLPQHVVQPLAPADAERVLDLQPAPPTGSVRRRILAEAAGNPLALGELAKAVARDGTVRRGDLPLTELIERTFATHVTELIEATRHSLVTAAFADTGDLSLVHAVVNPCSDRAEVVARLRAATEIPHSDPSLLDTLGMPAHRRANSRQGTDAGRSGWPRSPKAIRRPRTGTCGDCSTRPARRSTTTGPTTGSPTSLPRHDSTQRTM</sequence>
<feature type="region of interest" description="Disordered" evidence="3">
    <location>
        <begin position="265"/>
        <end position="328"/>
    </location>
</feature>
<evidence type="ECO:0000313" key="4">
    <source>
        <dbReference type="EMBL" id="ALG13381.1"/>
    </source>
</evidence>
<gene>
    <name evidence="4" type="ORF">AOZ06_46810</name>
</gene>
<dbReference type="GO" id="GO:0004016">
    <property type="term" value="F:adenylate cyclase activity"/>
    <property type="evidence" value="ECO:0007669"/>
    <property type="project" value="TreeGrafter"/>
</dbReference>
<evidence type="ECO:0008006" key="6">
    <source>
        <dbReference type="Google" id="ProtNLM"/>
    </source>
</evidence>
<dbReference type="AlphaFoldDB" id="A0A0N9I5M5"/>
<evidence type="ECO:0000256" key="3">
    <source>
        <dbReference type="SAM" id="MobiDB-lite"/>
    </source>
</evidence>
<keyword evidence="5" id="KW-1185">Reference proteome</keyword>
<feature type="compositionally biased region" description="Low complexity" evidence="3">
    <location>
        <begin position="298"/>
        <end position="318"/>
    </location>
</feature>
<evidence type="ECO:0000313" key="5">
    <source>
        <dbReference type="Proteomes" id="UP000063699"/>
    </source>
</evidence>
<evidence type="ECO:0000256" key="2">
    <source>
        <dbReference type="ARBA" id="ARBA00022840"/>
    </source>
</evidence>
<dbReference type="PANTHER" id="PTHR16305">
    <property type="entry name" value="TESTICULAR SOLUBLE ADENYLYL CYCLASE"/>
    <property type="match status" value="1"/>
</dbReference>
<proteinExistence type="predicted"/>
<dbReference type="PANTHER" id="PTHR16305:SF35">
    <property type="entry name" value="TRANSCRIPTIONAL ACTIVATOR DOMAIN"/>
    <property type="match status" value="1"/>
</dbReference>
<protein>
    <recommendedName>
        <fullName evidence="6">Orc1-like AAA ATPase domain-containing protein</fullName>
    </recommendedName>
</protein>
<dbReference type="EMBL" id="CP012752">
    <property type="protein sequence ID" value="ALG13381.1"/>
    <property type="molecule type" value="Genomic_DNA"/>
</dbReference>
<dbReference type="KEGG" id="kphy:AOZ06_46810"/>
<dbReference type="STRING" id="860235.AOZ06_46810"/>
<accession>A0A0N9I5M5</accession>